<dbReference type="PIRSF" id="PIRSF037228">
    <property type="entry name" value="Lant_mod_RumM"/>
    <property type="match status" value="1"/>
</dbReference>
<dbReference type="Pfam" id="PF05147">
    <property type="entry name" value="LANC_like"/>
    <property type="match status" value="1"/>
</dbReference>
<dbReference type="CDD" id="cd04792">
    <property type="entry name" value="LanM-like"/>
    <property type="match status" value="1"/>
</dbReference>
<dbReference type="InterPro" id="IPR007822">
    <property type="entry name" value="LANC-like"/>
</dbReference>
<dbReference type="EMBL" id="JAVREK010000015">
    <property type="protein sequence ID" value="MDT0303424.1"/>
    <property type="molecule type" value="Genomic_DNA"/>
</dbReference>
<comment type="caution">
    <text evidence="2">The sequence shown here is derived from an EMBL/GenBank/DDBJ whole genome shotgun (WGS) entry which is preliminary data.</text>
</comment>
<dbReference type="InterPro" id="IPR017146">
    <property type="entry name" value="Lanti_2_LanM"/>
</dbReference>
<dbReference type="Pfam" id="PF13575">
    <property type="entry name" value="DUF4135"/>
    <property type="match status" value="1"/>
</dbReference>
<organism evidence="2 3">
    <name type="scientific">Streptomonospora wellingtoniae</name>
    <dbReference type="NCBI Taxonomy" id="3075544"/>
    <lineage>
        <taxon>Bacteria</taxon>
        <taxon>Bacillati</taxon>
        <taxon>Actinomycetota</taxon>
        <taxon>Actinomycetes</taxon>
        <taxon>Streptosporangiales</taxon>
        <taxon>Nocardiopsidaceae</taxon>
        <taxon>Streptomonospora</taxon>
    </lineage>
</organism>
<evidence type="ECO:0000259" key="1">
    <source>
        <dbReference type="Pfam" id="PF13575"/>
    </source>
</evidence>
<dbReference type="SUPFAM" id="SSF158745">
    <property type="entry name" value="LanC-like"/>
    <property type="match status" value="1"/>
</dbReference>
<proteinExistence type="predicted"/>
<feature type="domain" description="Lantibiotic biosynthesis protein dehydration" evidence="1">
    <location>
        <begin position="83"/>
        <end position="449"/>
    </location>
</feature>
<dbReference type="InterPro" id="IPR012341">
    <property type="entry name" value="6hp_glycosidase-like_sf"/>
</dbReference>
<sequence length="926" mass="101174">MAELGRIVGASPLTAGAAAALAEDLTGQLLERIRALCVRTLVTDLHEYRERSLLEGADSRARYAHFERIIASRSYADSLTERYPGLLPELHRAAERFVRNLESLLSATEERLPDLRREFGLGADASITGVQTGKGDAHRGGKSVSVLEFSGGTRIVYKPRPMEVERAYHELARRMHAESGLPVGSLKVVPGRGCGWEEYAAPEAVHDAAGVAGFYRNTGVLLCLLHFLRAMDVHFQNIVRRGSVPYLLDAETLLAVNASADEDEHADNRAKDALSRSVKMVGLLPSVIENSRNESGVMDVGLLGYTQGQTSPFKSLVVVDSGRDTMRLELRNLPVGDSEPVPRLETPEEEITMVVDGFEAAYDWISGRRHDFSRWVSELFGNVTVRFVAENTYFYTQLLRMGTHPRLQDGTNAKRTLFHRVGIGRPHTPAPVLRAEIEDLVAGDVPYFALSTRGTEIYDSRGHRLGSYLKQTPIDSARELIESSSAADRRLNASIIRLSYVSKLRHASDRTGFVFDPKPGTGASAGAADARDARETVGRIASEIVHQRIEGSGTLPPTWIGARISPTALQYWQVDELGTDFYSGSPGLAYFLGQAGTALGREEWTESALQYFTRLGGKLVERGIQDVPNLLPGMYTGAGGIAYAMHNLADTVGDTGLHGLAARIWNLIPGALPDEAEFDVLGGASGLLGASLALAERSRGTEHESHYRAAAAAFYERIRRAVEDLRARPDATYYSGFAHGVSGVYPYLLRYGAQTGDPVCADLVESLLDRERRLFDAGTGTWAIGGGADQSAHGWCHGAPGMLLAKCLAATFQPDLSDRFLPEIRILLDTVLRESFGHNLTLCHGDLGNLQIVGFAAEVLDDRDLRERADRRMDEFAARTVPALLRSEGNRHVLAESVMAGRAGIGLTLLRRMNPDAVPPVLWFLR</sequence>
<accession>A0ABU2KVV0</accession>
<protein>
    <submittedName>
        <fullName evidence="2">Type 2 lanthipeptide synthetase LanM</fullName>
    </submittedName>
</protein>
<dbReference type="Gene3D" id="1.50.10.10">
    <property type="match status" value="1"/>
</dbReference>
<dbReference type="SMART" id="SM01260">
    <property type="entry name" value="LANC_like"/>
    <property type="match status" value="1"/>
</dbReference>
<gene>
    <name evidence="2" type="primary">lanM</name>
    <name evidence="2" type="ORF">RM446_15000</name>
</gene>
<dbReference type="Proteomes" id="UP001183226">
    <property type="component" value="Unassembled WGS sequence"/>
</dbReference>
<evidence type="ECO:0000313" key="3">
    <source>
        <dbReference type="Proteomes" id="UP001183226"/>
    </source>
</evidence>
<dbReference type="PRINTS" id="PR01955">
    <property type="entry name" value="LANCFRANKIA"/>
</dbReference>
<dbReference type="InterPro" id="IPR025410">
    <property type="entry name" value="Lant_dehyd"/>
</dbReference>
<evidence type="ECO:0000313" key="2">
    <source>
        <dbReference type="EMBL" id="MDT0303424.1"/>
    </source>
</evidence>
<name>A0ABU2KVV0_9ACTN</name>
<reference evidence="3" key="1">
    <citation type="submission" date="2023-07" db="EMBL/GenBank/DDBJ databases">
        <title>30 novel species of actinomycetes from the DSMZ collection.</title>
        <authorList>
            <person name="Nouioui I."/>
        </authorList>
    </citation>
    <scope>NUCLEOTIDE SEQUENCE [LARGE SCALE GENOMIC DNA]</scope>
    <source>
        <strain evidence="3">DSM 45055</strain>
    </source>
</reference>
<keyword evidence="3" id="KW-1185">Reference proteome</keyword>
<dbReference type="NCBIfam" id="TIGR03897">
    <property type="entry name" value="lanti_2_LanM"/>
    <property type="match status" value="1"/>
</dbReference>
<dbReference type="PRINTS" id="PR01950">
    <property type="entry name" value="LANCSUPER"/>
</dbReference>
<dbReference type="RefSeq" id="WP_311545908.1">
    <property type="nucleotide sequence ID" value="NZ_JAVREK010000015.1"/>
</dbReference>